<dbReference type="Pfam" id="PF22936">
    <property type="entry name" value="Pol_BBD"/>
    <property type="match status" value="1"/>
</dbReference>
<dbReference type="SUPFAM" id="SSF57756">
    <property type="entry name" value="Retrovirus zinc finger-like domains"/>
    <property type="match status" value="1"/>
</dbReference>
<feature type="compositionally biased region" description="Basic and acidic residues" evidence="6">
    <location>
        <begin position="12"/>
        <end position="24"/>
    </location>
</feature>
<gene>
    <name evidence="9" type="ORF">O6P43_019477</name>
</gene>
<dbReference type="Proteomes" id="UP001163823">
    <property type="component" value="Chromosome 8"/>
</dbReference>
<dbReference type="PANTHER" id="PTHR42648">
    <property type="entry name" value="TRANSPOSASE, PUTATIVE-RELATED"/>
    <property type="match status" value="1"/>
</dbReference>
<dbReference type="InterPro" id="IPR036397">
    <property type="entry name" value="RNaseH_sf"/>
</dbReference>
<dbReference type="GO" id="GO:0008270">
    <property type="term" value="F:zinc ion binding"/>
    <property type="evidence" value="ECO:0007669"/>
    <property type="project" value="UniProtKB-KW"/>
</dbReference>
<keyword evidence="5" id="KW-0863">Zinc-finger</keyword>
<evidence type="ECO:0000256" key="3">
    <source>
        <dbReference type="ARBA" id="ARBA00022750"/>
    </source>
</evidence>
<dbReference type="Gene3D" id="4.10.60.10">
    <property type="entry name" value="Zinc finger, CCHC-type"/>
    <property type="match status" value="1"/>
</dbReference>
<dbReference type="PROSITE" id="PS50994">
    <property type="entry name" value="INTEGRASE"/>
    <property type="match status" value="1"/>
</dbReference>
<evidence type="ECO:0000313" key="10">
    <source>
        <dbReference type="Proteomes" id="UP001163823"/>
    </source>
</evidence>
<keyword evidence="3" id="KW-0064">Aspartyl protease</keyword>
<keyword evidence="1" id="KW-0645">Protease</keyword>
<feature type="domain" description="CCHC-type" evidence="7">
    <location>
        <begin position="82"/>
        <end position="97"/>
    </location>
</feature>
<dbReference type="Gene3D" id="3.30.420.10">
    <property type="entry name" value="Ribonuclease H-like superfamily/Ribonuclease H"/>
    <property type="match status" value="1"/>
</dbReference>
<feature type="region of interest" description="Disordered" evidence="6">
    <location>
        <begin position="423"/>
        <end position="446"/>
    </location>
</feature>
<feature type="domain" description="Integrase catalytic" evidence="8">
    <location>
        <begin position="219"/>
        <end position="385"/>
    </location>
</feature>
<proteinExistence type="predicted"/>
<dbReference type="InterPro" id="IPR036875">
    <property type="entry name" value="Znf_CCHC_sf"/>
</dbReference>
<evidence type="ECO:0000259" key="8">
    <source>
        <dbReference type="PROSITE" id="PS50994"/>
    </source>
</evidence>
<dbReference type="SUPFAM" id="SSF56672">
    <property type="entry name" value="DNA/RNA polymerases"/>
    <property type="match status" value="1"/>
</dbReference>
<dbReference type="InterPro" id="IPR001878">
    <property type="entry name" value="Znf_CCHC"/>
</dbReference>
<feature type="region of interest" description="Disordered" evidence="6">
    <location>
        <begin position="1"/>
        <end position="72"/>
    </location>
</feature>
<dbReference type="KEGG" id="qsa:O6P43_019477"/>
<keyword evidence="4" id="KW-0378">Hydrolase</keyword>
<dbReference type="InterPro" id="IPR057670">
    <property type="entry name" value="SH3_retrovirus"/>
</dbReference>
<dbReference type="InterPro" id="IPR043502">
    <property type="entry name" value="DNA/RNA_pol_sf"/>
</dbReference>
<dbReference type="InterPro" id="IPR013103">
    <property type="entry name" value="RVT_2"/>
</dbReference>
<feature type="compositionally biased region" description="Low complexity" evidence="6">
    <location>
        <begin position="433"/>
        <end position="445"/>
    </location>
</feature>
<keyword evidence="10" id="KW-1185">Reference proteome</keyword>
<dbReference type="GO" id="GO:0015074">
    <property type="term" value="P:DNA integration"/>
    <property type="evidence" value="ECO:0007669"/>
    <property type="project" value="InterPro"/>
</dbReference>
<dbReference type="GO" id="GO:0003676">
    <property type="term" value="F:nucleic acid binding"/>
    <property type="evidence" value="ECO:0007669"/>
    <property type="project" value="InterPro"/>
</dbReference>
<evidence type="ECO:0000256" key="2">
    <source>
        <dbReference type="ARBA" id="ARBA00022723"/>
    </source>
</evidence>
<evidence type="ECO:0000256" key="1">
    <source>
        <dbReference type="ARBA" id="ARBA00022670"/>
    </source>
</evidence>
<reference evidence="9" key="1">
    <citation type="journal article" date="2023" name="Science">
        <title>Elucidation of the pathway for biosynthesis of saponin adjuvants from the soapbark tree.</title>
        <authorList>
            <person name="Reed J."/>
            <person name="Orme A."/>
            <person name="El-Demerdash A."/>
            <person name="Owen C."/>
            <person name="Martin L.B.B."/>
            <person name="Misra R.C."/>
            <person name="Kikuchi S."/>
            <person name="Rejzek M."/>
            <person name="Martin A.C."/>
            <person name="Harkess A."/>
            <person name="Leebens-Mack J."/>
            <person name="Louveau T."/>
            <person name="Stephenson M.J."/>
            <person name="Osbourn A."/>
        </authorList>
    </citation>
    <scope>NUCLEOTIDE SEQUENCE</scope>
    <source>
        <strain evidence="9">S10</strain>
    </source>
</reference>
<dbReference type="EMBL" id="JARAOO010000008">
    <property type="protein sequence ID" value="KAJ7958815.1"/>
    <property type="molecule type" value="Genomic_DNA"/>
</dbReference>
<dbReference type="GO" id="GO:0006508">
    <property type="term" value="P:proteolysis"/>
    <property type="evidence" value="ECO:0007669"/>
    <property type="project" value="UniProtKB-KW"/>
</dbReference>
<sequence length="795" mass="91406">MPLKQALQAKVSFKEKDNIQERNQRGRGRGRGRGRRGRGRGGYHFENNNEGRGQQSLRGQGRGKGNYARPNEKRYDKSNVECYNCHKFGHFASECRNTNVVEENANLLEYKEEVEEPTLLLAFKGDKNEVIKSSWYLDNGASNHMCGDKSKFLEIDEKVSGFVTFGDSSKIPIKEKGLKNLGEKKMVSGLPFIDHPNQLCEAWLLGKHARKSFPKEATRATEPLQLIHTYVCGPIKLYSFGKNYYFLLFIDDYTRKTWVYFLKKKSEAFEVFKKFKALVEKESGHVIKSLLSNRGGEFTSNEFNIFCETQGIRRPLTVPRTPQQNGVAERKNRTILNMARCLLKSKNMPKEFWAEAVSCAVYLSNICPTKGYKLYKPRNGKIIVSRDVDFNEDETWDWDVQEEESYNFFPYFEEEKDIEAPLEAITPPPSPTPSSEKSSSEGSPKTRSLLDIYENTEVIEDVNLFCLVVDSKPLFFEEAENDKKWRQAMDEEIIAIEKNDTWELANLPKDHKAIGVKWVYKEKKNAKGEVEKYKARLVAKGYAQKQGIDYEEVFALVARLEIIRLLISFAAHKHWKIYQLDVKSAFLHGFLEEEVYVDQPEGYVIEGQEDKVLKLKKALYGLKQAPRAWNNQIDKYFQENGFVRCPHEYALYVKAHENDDVLFVCLYVDDLIFTGNNPIMFEDFKKAMTCEFEMTDMGLMSYYLGFEVKQNDGGIFISQEGYAKAEAEDVTEPPTYEDDTEEEKIASSSENFSAILSKLQGEDINCEPDKGSELLPFTTIESRRVTVVSYLASSI</sequence>
<keyword evidence="2" id="KW-0479">Metal-binding</keyword>
<feature type="compositionally biased region" description="Basic residues" evidence="6">
    <location>
        <begin position="25"/>
        <end position="41"/>
    </location>
</feature>
<dbReference type="SUPFAM" id="SSF53098">
    <property type="entry name" value="Ribonuclease H-like"/>
    <property type="match status" value="1"/>
</dbReference>
<dbReference type="SMART" id="SM00343">
    <property type="entry name" value="ZnF_C2HC"/>
    <property type="match status" value="1"/>
</dbReference>
<dbReference type="InterPro" id="IPR012337">
    <property type="entry name" value="RNaseH-like_sf"/>
</dbReference>
<evidence type="ECO:0000256" key="4">
    <source>
        <dbReference type="ARBA" id="ARBA00022801"/>
    </source>
</evidence>
<dbReference type="PANTHER" id="PTHR42648:SF18">
    <property type="entry name" value="RETROTRANSPOSON, UNCLASSIFIED-LIKE PROTEIN"/>
    <property type="match status" value="1"/>
</dbReference>
<dbReference type="InterPro" id="IPR054722">
    <property type="entry name" value="PolX-like_BBD"/>
</dbReference>
<evidence type="ECO:0000259" key="7">
    <source>
        <dbReference type="PROSITE" id="PS50158"/>
    </source>
</evidence>
<comment type="caution">
    <text evidence="9">The sequence shown here is derived from an EMBL/GenBank/DDBJ whole genome shotgun (WGS) entry which is preliminary data.</text>
</comment>
<evidence type="ECO:0000313" key="9">
    <source>
        <dbReference type="EMBL" id="KAJ7958815.1"/>
    </source>
</evidence>
<dbReference type="Pfam" id="PF25597">
    <property type="entry name" value="SH3_retrovirus"/>
    <property type="match status" value="1"/>
</dbReference>
<evidence type="ECO:0000256" key="5">
    <source>
        <dbReference type="PROSITE-ProRule" id="PRU00047"/>
    </source>
</evidence>
<dbReference type="AlphaFoldDB" id="A0AAD7PL70"/>
<dbReference type="GO" id="GO:0004190">
    <property type="term" value="F:aspartic-type endopeptidase activity"/>
    <property type="evidence" value="ECO:0007669"/>
    <property type="project" value="UniProtKB-KW"/>
</dbReference>
<dbReference type="Pfam" id="PF00665">
    <property type="entry name" value="rve"/>
    <property type="match status" value="1"/>
</dbReference>
<keyword evidence="5" id="KW-0862">Zinc</keyword>
<organism evidence="9 10">
    <name type="scientific">Quillaja saponaria</name>
    <name type="common">Soap bark tree</name>
    <dbReference type="NCBI Taxonomy" id="32244"/>
    <lineage>
        <taxon>Eukaryota</taxon>
        <taxon>Viridiplantae</taxon>
        <taxon>Streptophyta</taxon>
        <taxon>Embryophyta</taxon>
        <taxon>Tracheophyta</taxon>
        <taxon>Spermatophyta</taxon>
        <taxon>Magnoliopsida</taxon>
        <taxon>eudicotyledons</taxon>
        <taxon>Gunneridae</taxon>
        <taxon>Pentapetalae</taxon>
        <taxon>rosids</taxon>
        <taxon>fabids</taxon>
        <taxon>Fabales</taxon>
        <taxon>Quillajaceae</taxon>
        <taxon>Quillaja</taxon>
    </lineage>
</organism>
<dbReference type="Pfam" id="PF07727">
    <property type="entry name" value="RVT_2"/>
    <property type="match status" value="1"/>
</dbReference>
<dbReference type="InterPro" id="IPR039537">
    <property type="entry name" value="Retrotran_Ty1/copia-like"/>
</dbReference>
<accession>A0AAD7PL70</accession>
<dbReference type="PROSITE" id="PS50158">
    <property type="entry name" value="ZF_CCHC"/>
    <property type="match status" value="1"/>
</dbReference>
<name>A0AAD7PL70_QUISA</name>
<protein>
    <submittedName>
        <fullName evidence="9">Retrovirus-related Pol polyprotein from transposon TNT 1-94</fullName>
    </submittedName>
</protein>
<dbReference type="InterPro" id="IPR001584">
    <property type="entry name" value="Integrase_cat-core"/>
</dbReference>
<evidence type="ECO:0000256" key="6">
    <source>
        <dbReference type="SAM" id="MobiDB-lite"/>
    </source>
</evidence>